<feature type="region of interest" description="Disordered" evidence="1">
    <location>
        <begin position="1156"/>
        <end position="1178"/>
    </location>
</feature>
<reference evidence="3 4" key="1">
    <citation type="submission" date="2014-09" db="EMBL/GenBank/DDBJ databases">
        <title>Sporocytophaga myxococcoides PG-01 genome sequencing.</title>
        <authorList>
            <person name="Liu L."/>
            <person name="Gao P.J."/>
            <person name="Chen G.J."/>
            <person name="Wang L.S."/>
        </authorList>
    </citation>
    <scope>NUCLEOTIDE SEQUENCE [LARGE SCALE GENOMIC DNA]</scope>
    <source>
        <strain evidence="3 4">PG-01</strain>
    </source>
</reference>
<dbReference type="OrthoDB" id="9806090at2"/>
<dbReference type="Proteomes" id="UP000030185">
    <property type="component" value="Unassembled WGS sequence"/>
</dbReference>
<evidence type="ECO:0000313" key="4">
    <source>
        <dbReference type="Proteomes" id="UP000030185"/>
    </source>
</evidence>
<accession>A0A098LA32</accession>
<organism evidence="3 4">
    <name type="scientific">Sporocytophaga myxococcoides</name>
    <dbReference type="NCBI Taxonomy" id="153721"/>
    <lineage>
        <taxon>Bacteria</taxon>
        <taxon>Pseudomonadati</taxon>
        <taxon>Bacteroidota</taxon>
        <taxon>Cytophagia</taxon>
        <taxon>Cytophagales</taxon>
        <taxon>Cytophagaceae</taxon>
        <taxon>Sporocytophaga</taxon>
    </lineage>
</organism>
<feature type="domain" description="Gliding motility protein SprA N-terminal" evidence="2">
    <location>
        <begin position="1098"/>
        <end position="1602"/>
    </location>
</feature>
<protein>
    <submittedName>
        <fullName evidence="3">Gliding motility-like protein</fullName>
    </submittedName>
</protein>
<comment type="caution">
    <text evidence="3">The sequence shown here is derived from an EMBL/GenBank/DDBJ whole genome shotgun (WGS) entry which is preliminary data.</text>
</comment>
<dbReference type="Pfam" id="PF14349">
    <property type="entry name" value="SprA_N"/>
    <property type="match status" value="2"/>
</dbReference>
<evidence type="ECO:0000313" key="3">
    <source>
        <dbReference type="EMBL" id="GAL83740.1"/>
    </source>
</evidence>
<feature type="compositionally biased region" description="Polar residues" evidence="1">
    <location>
        <begin position="1156"/>
        <end position="1172"/>
    </location>
</feature>
<dbReference type="STRING" id="153721.MYP_967"/>
<dbReference type="InterPro" id="IPR026377">
    <property type="entry name" value="Cell_surface_SprA"/>
</dbReference>
<keyword evidence="4" id="KW-1185">Reference proteome</keyword>
<proteinExistence type="predicted"/>
<dbReference type="InterPro" id="IPR025684">
    <property type="entry name" value="SprA_N_dom"/>
</dbReference>
<name>A0A098LA32_9BACT</name>
<sequence>MLNLNKYILVATLSCVTFYTWVSFGKPSNITYNHRRSGPPGDSTEENKDRKKRPNYNPNDREGDPFSNRSSKSPFLLKNPTNVQTEVELDSSMENYNIYEKVGELDYRPPSTMTFEEYSTYRQKEMMKSYWKSKSQGLDGETPVSSRGNLIPKIYVRGLEGPFGSNFVDIRPNGLVMLDFGGKWQRVNNPNIPVRQQRTGGFDFDQQISMNVVGKIGEKLKLTANWDTKATFDFQNNLKLEYTGFEEDIIQKIEAGTVSFPLNSTLMQGPQNLFGIKTKLQFGRLSVTSVFSSQRGKSEEIRIQGGSQAREINIKADNYEDRRHFFLGQFFRNNYEGSLSSLPVLNSGVKITRVDVYVTNRTNNTQNLRSIIGYLDLGESTPYNKNLQGNSNKAASNESNNLYDKVRNYRTSDNMEANLNSQGLTKGTDYEIIKSARKLLPTDYKFQPDLGYITLNTQIQEDAGIAVAFEYTYQGKTYKVGEMNEDITNITGDSLIILKMIKPSATKTRLPTWDLMMKNIYQVGGTQLTRDNFQLRVIYKNDYSGLDLPVLQEGTIASGRTILKMTGLDRLNMNNDPIADGNFDYVEDVTIDSKYGRIIFPVLEPFGTNMNQFFDPNTEQNLINKYVFTELYDSTQRDAMLVASKNKYYLKGRYQSTATNSIQLPGINIAQESVIVTAGSVPLVYGSDYTIDGTGRLTITNEGILASNKEIKVRYEKQDIFNFRRKSFFGTRFDYKINDDFLLGATVLHQNETPNITRVSIGDEPSRNTMLGFDANFRKDSRILTKAVDLLPGIQTKAPSTITAAGEVAQLIPGHSKAVSKNGGTAFIDDFEGAKTANDITGSWSKWRIGSTPKRFPQSTSTTTEYTYGRAKLAWYNIDNVFYRNNGTGVPKGLEEHIQNHFIRIVRPQEIFPNQDRQVYTLNQTTFDLAYFPSERGPYNYNPNLNASGELPNPSKNWGAITRDFRNEIDFDNANVQYIEFWMMNPFMTGTNPNSSKSKVPVYLDDSKNSRVTKGGQLFFNLGSISEDVMKDGQHAFENGLPVTDADATDGVKENQWGKVTTRTFLTNAFDNDPTTRSRQDVGLDGLDNNAEESYFNDFLTKVTSIPGITEDAKNVILGDPSGDNFRHYLGKENDAQQLSVLQRYKNYNGMENNSPIAAGDNNFTQSNSTLPDNEDLNADNTINDLDEYYEYKININENDFVIGKNHVVDKVTGDSGVTWYQFRIPIREPDSIVGNINGFKTIKFMRMYVTGFEDPVVMRFVKLQLVSSQWRPFNEPLYENTGEFLEPSVTPVNISTVSIEENGKVEGSKIPYVLPPGFSRDQDATAQNNRRLNEQSLRICADDIPDKKAGAAYKIINLDLLNYKNLRMFVHAETEDINTKDRDLEAFIRLGTDFKENFYEVAIPLYLTPQGSRDVNQIWRSENELNLRIADLIDVKVLGDKSGRIMSSPFSQTVNGRVITVVGRPDISSVQTIMIGIRNPYTKDGQPKSACIWVNELRATNFQESPGWAATARANVKLADLATVSGSLRYTSVGFGTLEQKVSQRERNNTLQWGIQSNISLDKFLPQKLGIRLPLFVGYDREVISPKYDPLDPDVLMKNSLSRFGTNTERDAYKNLILTQTTRRAINFTNIQKVKTKKDAKSHLWDIENLSLTLGYSDTRRTSSTVQDSTIKMYKGGLGYNFTSQAKPFEPFKKVKAFDKKYLKLIKDLNFNFIPSTISFRGDLDRRAKTTVFYEASPIYGILSAPYYEKMFTFNRVYGLVWNFTRSLSIDYSATANAIIDETTKYAPDSRENRDTIWKNLRHFGRMKDYNQSLGANYKVPFDKLPITDWIGADIRYTAGYTWNSGALYQRDTLGNSVRNERTFGVNGKINLEKIYNRVKFLKELNSPPPKKLPKPEIKKDTTQKLPKPEMKGLKAVTKAVISIKTINFTYNLTQGILMPGYMPIAKYFGIGEGVNAGTMLPFILGDQDLQKFKREFAENGYITKNAAFRNVTTPLTQVKTETINLRTALEPVKDLRIQVEASRTKASDYKEFFRIDEFGNDFVSDNPYRNGRYEVTFISIGTAFQGKGSGGKYSSKTFDQFVENRRVIFSRRQYPNNQGDTTYSLNSQDVLIPAFIAAYSGKDASKVGLTSFPKIPLPNWRVDFSGLTRIDKIKKLFPSVIISHGYTSKYSVSSFTSSLAYGSKEINPNSDIENAPPSSVIDGKLVPVYVVDQVVIQETFAPLVGINVRTKGKMTYKVEYRKDRRLALSMSNAQIQENNKNDLVLGIGVAKTGFKFPFRWQGREIPPLKNELNVKIDVTVSDLKTVQRKIGDPAVVTNGNLNFQLRPTISYVVNQRVNLLFYFERTINTPRISSSYRRATTSFGVQLRFTLS</sequence>
<evidence type="ECO:0000259" key="2">
    <source>
        <dbReference type="Pfam" id="PF14349"/>
    </source>
</evidence>
<feature type="region of interest" description="Disordered" evidence="1">
    <location>
        <begin position="30"/>
        <end position="83"/>
    </location>
</feature>
<dbReference type="NCBIfam" id="TIGR04189">
    <property type="entry name" value="surface_SprA"/>
    <property type="match status" value="1"/>
</dbReference>
<gene>
    <name evidence="3" type="ORF">MYP_967</name>
</gene>
<feature type="compositionally biased region" description="Polar residues" evidence="1">
    <location>
        <begin position="67"/>
        <end position="83"/>
    </location>
</feature>
<dbReference type="RefSeq" id="WP_052429948.1">
    <property type="nucleotide sequence ID" value="NZ_BBLT01000002.1"/>
</dbReference>
<dbReference type="eggNOG" id="COG4797">
    <property type="taxonomic scope" value="Bacteria"/>
</dbReference>
<feature type="domain" description="Gliding motility protein SprA N-terminal" evidence="2">
    <location>
        <begin position="82"/>
        <end position="477"/>
    </location>
</feature>
<evidence type="ECO:0000256" key="1">
    <source>
        <dbReference type="SAM" id="MobiDB-lite"/>
    </source>
</evidence>
<dbReference type="EMBL" id="BBLT01000002">
    <property type="protein sequence ID" value="GAL83740.1"/>
    <property type="molecule type" value="Genomic_DNA"/>
</dbReference>